<dbReference type="InterPro" id="IPR038770">
    <property type="entry name" value="Na+/solute_symporter_sf"/>
</dbReference>
<dbReference type="RefSeq" id="WP_089780169.1">
    <property type="nucleotide sequence ID" value="NZ_CABLRR010000003.1"/>
</dbReference>
<dbReference type="InterPro" id="IPR004776">
    <property type="entry name" value="Mem_transp_PIN-like"/>
</dbReference>
<keyword evidence="10" id="KW-1185">Reference proteome</keyword>
<keyword evidence="3" id="KW-0813">Transport</keyword>
<organism evidence="9 10">
    <name type="scientific">Haloferax massiliensis</name>
    <dbReference type="NCBI Taxonomy" id="1476858"/>
    <lineage>
        <taxon>Archaea</taxon>
        <taxon>Methanobacteriati</taxon>
        <taxon>Methanobacteriota</taxon>
        <taxon>Stenosarchaea group</taxon>
        <taxon>Halobacteria</taxon>
        <taxon>Halobacteriales</taxon>
        <taxon>Haloferacaceae</taxon>
        <taxon>Haloferax</taxon>
    </lineage>
</organism>
<dbReference type="PANTHER" id="PTHR36838:SF3">
    <property type="entry name" value="TRANSPORTER AUXIN EFFLUX CARRIER EC FAMILY"/>
    <property type="match status" value="1"/>
</dbReference>
<comment type="similarity">
    <text evidence="2">Belongs to the auxin efflux carrier (TC 2.A.69) family.</text>
</comment>
<accession>A0A0D6JUU6</accession>
<feature type="transmembrane region" description="Helical" evidence="8">
    <location>
        <begin position="192"/>
        <end position="211"/>
    </location>
</feature>
<feature type="transmembrane region" description="Helical" evidence="8">
    <location>
        <begin position="166"/>
        <end position="186"/>
    </location>
</feature>
<dbReference type="EMBL" id="CSTE01000003">
    <property type="protein sequence ID" value="CQR51923.1"/>
    <property type="molecule type" value="Genomic_DNA"/>
</dbReference>
<dbReference type="Gene3D" id="1.20.1530.20">
    <property type="match status" value="1"/>
</dbReference>
<gene>
    <name evidence="9" type="ORF">BN996_02891</name>
</gene>
<dbReference type="GO" id="GO:0005886">
    <property type="term" value="C:plasma membrane"/>
    <property type="evidence" value="ECO:0007669"/>
    <property type="project" value="UniProtKB-SubCell"/>
</dbReference>
<name>A0A0D6JUU6_9EURY</name>
<evidence type="ECO:0000256" key="4">
    <source>
        <dbReference type="ARBA" id="ARBA00022475"/>
    </source>
</evidence>
<feature type="transmembrane region" description="Helical" evidence="8">
    <location>
        <begin position="250"/>
        <end position="269"/>
    </location>
</feature>
<feature type="transmembrane region" description="Helical" evidence="8">
    <location>
        <begin position="64"/>
        <end position="82"/>
    </location>
</feature>
<keyword evidence="5 8" id="KW-0812">Transmembrane</keyword>
<evidence type="ECO:0000256" key="3">
    <source>
        <dbReference type="ARBA" id="ARBA00022448"/>
    </source>
</evidence>
<evidence type="ECO:0000256" key="6">
    <source>
        <dbReference type="ARBA" id="ARBA00022989"/>
    </source>
</evidence>
<evidence type="ECO:0000313" key="10">
    <source>
        <dbReference type="Proteomes" id="UP000198902"/>
    </source>
</evidence>
<proteinExistence type="inferred from homology"/>
<evidence type="ECO:0000256" key="8">
    <source>
        <dbReference type="SAM" id="Phobius"/>
    </source>
</evidence>
<dbReference type="OrthoDB" id="270046at2157"/>
<feature type="transmembrane region" description="Helical" evidence="8">
    <location>
        <begin position="124"/>
        <end position="146"/>
    </location>
</feature>
<dbReference type="Pfam" id="PF03547">
    <property type="entry name" value="Mem_trans"/>
    <property type="match status" value="2"/>
</dbReference>
<reference evidence="10" key="1">
    <citation type="submission" date="2015-03" db="EMBL/GenBank/DDBJ databases">
        <authorList>
            <person name="Urmite Genomes"/>
        </authorList>
    </citation>
    <scope>NUCLEOTIDE SEQUENCE [LARGE SCALE GENOMIC DNA]</scope>
    <source>
        <strain evidence="10">Arc-Hr</strain>
    </source>
</reference>
<evidence type="ECO:0000256" key="2">
    <source>
        <dbReference type="ARBA" id="ARBA00010145"/>
    </source>
</evidence>
<dbReference type="AlphaFoldDB" id="A0A0D6JUU6"/>
<dbReference type="Proteomes" id="UP000198902">
    <property type="component" value="Unassembled WGS sequence"/>
</dbReference>
<feature type="transmembrane region" description="Helical" evidence="8">
    <location>
        <begin position="35"/>
        <end position="52"/>
    </location>
</feature>
<comment type="subcellular location">
    <subcellularLocation>
        <location evidence="1">Cell membrane</location>
        <topology evidence="1">Multi-pass membrane protein</topology>
    </subcellularLocation>
</comment>
<dbReference type="PANTHER" id="PTHR36838">
    <property type="entry name" value="AUXIN EFFLUX CARRIER FAMILY PROTEIN"/>
    <property type="match status" value="1"/>
</dbReference>
<keyword evidence="7 8" id="KW-0472">Membrane</keyword>
<evidence type="ECO:0000256" key="1">
    <source>
        <dbReference type="ARBA" id="ARBA00004651"/>
    </source>
</evidence>
<evidence type="ECO:0000256" key="7">
    <source>
        <dbReference type="ARBA" id="ARBA00023136"/>
    </source>
</evidence>
<feature type="transmembrane region" description="Helical" evidence="8">
    <location>
        <begin position="281"/>
        <end position="301"/>
    </location>
</feature>
<evidence type="ECO:0000256" key="5">
    <source>
        <dbReference type="ARBA" id="ARBA00022692"/>
    </source>
</evidence>
<feature type="transmembrane region" description="Helical" evidence="8">
    <location>
        <begin position="6"/>
        <end position="23"/>
    </location>
</feature>
<keyword evidence="4" id="KW-1003">Cell membrane</keyword>
<feature type="transmembrane region" description="Helical" evidence="8">
    <location>
        <begin position="223"/>
        <end position="244"/>
    </location>
</feature>
<dbReference type="GO" id="GO:0055085">
    <property type="term" value="P:transmembrane transport"/>
    <property type="evidence" value="ECO:0007669"/>
    <property type="project" value="InterPro"/>
</dbReference>
<keyword evidence="6 8" id="KW-1133">Transmembrane helix</keyword>
<evidence type="ECO:0000313" key="9">
    <source>
        <dbReference type="EMBL" id="CQR51923.1"/>
    </source>
</evidence>
<sequence>MTVAANLGYMLGVLCLGALAKRLGVLDSGRRDKLTFFAFAFALPALVFTSTYDQPIREVIEPTLLLGFWLVLFTMLFVGWVVHRRVSPDSARSVAIVQSYYSNLGFLGLPLVKSTFGSLASAKAAVILGVGALTHVPLTITVLVLVNGADVSFREEFVGVLKTPVIPALVLGLAFSGLGLGVPGVLLTGLNALSSLALPVALLSIGASLTVSTESFDFRTVGAVVGSKVVLMPLLAFAVFSTFATSWSTVQAGVTMLATPTAVSSFVYANELGGDADLASMNVFATTAVSVATLFVVLQFLL</sequence>
<protein>
    <submittedName>
        <fullName evidence="9">Membrane transport protein</fullName>
    </submittedName>
</protein>